<proteinExistence type="predicted"/>
<gene>
    <name evidence="1" type="ORF">EVAR_93960_1</name>
</gene>
<comment type="caution">
    <text evidence="1">The sequence shown here is derived from an EMBL/GenBank/DDBJ whole genome shotgun (WGS) entry which is preliminary data.</text>
</comment>
<sequence>MFNGAQRRRCSESQAGEVRDAGHCANQDAHAELPFRKCAVCAYATRAVCISFISADFVADERPLRIRPQCVCTTFDCEMSLKTFPEISRRVVGHNWLEVAPVERGVHVFGEAECSIGRSKTTERCRGKQS</sequence>
<dbReference type="EMBL" id="BGZK01000074">
    <property type="protein sequence ID" value="GBP15779.1"/>
    <property type="molecule type" value="Genomic_DNA"/>
</dbReference>
<evidence type="ECO:0000313" key="1">
    <source>
        <dbReference type="EMBL" id="GBP15779.1"/>
    </source>
</evidence>
<accession>A0A4C1TP87</accession>
<reference evidence="1 2" key="1">
    <citation type="journal article" date="2019" name="Commun. Biol.">
        <title>The bagworm genome reveals a unique fibroin gene that provides high tensile strength.</title>
        <authorList>
            <person name="Kono N."/>
            <person name="Nakamura H."/>
            <person name="Ohtoshi R."/>
            <person name="Tomita M."/>
            <person name="Numata K."/>
            <person name="Arakawa K."/>
        </authorList>
    </citation>
    <scope>NUCLEOTIDE SEQUENCE [LARGE SCALE GENOMIC DNA]</scope>
</reference>
<evidence type="ECO:0000313" key="2">
    <source>
        <dbReference type="Proteomes" id="UP000299102"/>
    </source>
</evidence>
<name>A0A4C1TP87_EUMVA</name>
<organism evidence="1 2">
    <name type="scientific">Eumeta variegata</name>
    <name type="common">Bagworm moth</name>
    <name type="synonym">Eumeta japonica</name>
    <dbReference type="NCBI Taxonomy" id="151549"/>
    <lineage>
        <taxon>Eukaryota</taxon>
        <taxon>Metazoa</taxon>
        <taxon>Ecdysozoa</taxon>
        <taxon>Arthropoda</taxon>
        <taxon>Hexapoda</taxon>
        <taxon>Insecta</taxon>
        <taxon>Pterygota</taxon>
        <taxon>Neoptera</taxon>
        <taxon>Endopterygota</taxon>
        <taxon>Lepidoptera</taxon>
        <taxon>Glossata</taxon>
        <taxon>Ditrysia</taxon>
        <taxon>Tineoidea</taxon>
        <taxon>Psychidae</taxon>
        <taxon>Oiketicinae</taxon>
        <taxon>Eumeta</taxon>
    </lineage>
</organism>
<dbReference type="AlphaFoldDB" id="A0A4C1TP87"/>
<keyword evidence="2" id="KW-1185">Reference proteome</keyword>
<dbReference type="Proteomes" id="UP000299102">
    <property type="component" value="Unassembled WGS sequence"/>
</dbReference>
<protein>
    <submittedName>
        <fullName evidence="1">Uncharacterized protein</fullName>
    </submittedName>
</protein>